<accession>A0A563EJJ1</accession>
<keyword evidence="2 4" id="KW-0378">Hydrolase</keyword>
<reference evidence="6 7" key="1">
    <citation type="submission" date="2019-07" db="EMBL/GenBank/DDBJ databases">
        <title>Lentzea xizangensis sp. nov., isolated from Qinghai-Tibetan Plateau Soils.</title>
        <authorList>
            <person name="Huang J."/>
        </authorList>
    </citation>
    <scope>NUCLEOTIDE SEQUENCE [LARGE SCALE GENOMIC DNA]</scope>
    <source>
        <strain evidence="6 7">FXJ1.1311</strain>
    </source>
</reference>
<dbReference type="InterPro" id="IPR012334">
    <property type="entry name" value="Pectin_lyas_fold"/>
</dbReference>
<keyword evidence="5" id="KW-0732">Signal</keyword>
<dbReference type="InterPro" id="IPR011050">
    <property type="entry name" value="Pectin_lyase_fold/virulence"/>
</dbReference>
<dbReference type="EMBL" id="VOBR01000028">
    <property type="protein sequence ID" value="TWP47001.1"/>
    <property type="molecule type" value="Genomic_DNA"/>
</dbReference>
<dbReference type="OrthoDB" id="3196343at2"/>
<dbReference type="InterPro" id="IPR000743">
    <property type="entry name" value="Glyco_hydro_28"/>
</dbReference>
<evidence type="ECO:0000256" key="1">
    <source>
        <dbReference type="ARBA" id="ARBA00008834"/>
    </source>
</evidence>
<dbReference type="InterPro" id="IPR051801">
    <property type="entry name" value="GH28_Enzymes"/>
</dbReference>
<evidence type="ECO:0000256" key="3">
    <source>
        <dbReference type="ARBA" id="ARBA00023295"/>
    </source>
</evidence>
<sequence length="492" mass="50720">MFRSTSVAALASLAVVLGGGTAVAAPPGIFHVSSFGAVADGVTNAAPAINDAVTAAHAAGGGVVTFDAGNYLLAGTVKLKSDVTIELKAGSTITGSAGGYDPPESNPYDKYQDYGHSHFRNAMFFGDKVDNVKFIGAGTIDGGGHLITGNPKSGQADKIISITRCTNFTLSGIKLRRGGHFAALINGCTGVTSESLVIDTASDRDGWNIISTRNVKINNIKAAANDDALAFKSDYALGQKLPNGNVTVTNAQLSAGCCNALMFGSETCGDFTGYDFSNITITGAGKSGLGLVSMDGAVISDVHYRDIKMSGTKSPIMIKVGTRKRCGNNPGVGKVHHITYDNITGTSAGSFSPTMWGEPGSISDITMNNVNLNLPGGSGTMSTNPPSNDPKNYNPNSIGTRPAFGWYLHNVTNLKFTNSSVKFGKDDGRPAVIVNNGSKVTFDHFTAQRGGKSPSDVLVQNVSGYCVRDSANTSGGALRIGNSGSAEGCASN</sequence>
<dbReference type="GO" id="GO:0004650">
    <property type="term" value="F:polygalacturonase activity"/>
    <property type="evidence" value="ECO:0007669"/>
    <property type="project" value="InterPro"/>
</dbReference>
<dbReference type="GO" id="GO:0005975">
    <property type="term" value="P:carbohydrate metabolic process"/>
    <property type="evidence" value="ECO:0007669"/>
    <property type="project" value="InterPro"/>
</dbReference>
<organism evidence="6 7">
    <name type="scientific">Lentzea tibetensis</name>
    <dbReference type="NCBI Taxonomy" id="2591470"/>
    <lineage>
        <taxon>Bacteria</taxon>
        <taxon>Bacillati</taxon>
        <taxon>Actinomycetota</taxon>
        <taxon>Actinomycetes</taxon>
        <taxon>Pseudonocardiales</taxon>
        <taxon>Pseudonocardiaceae</taxon>
        <taxon>Lentzea</taxon>
    </lineage>
</organism>
<feature type="chain" id="PRO_5022215821" evidence="5">
    <location>
        <begin position="25"/>
        <end position="492"/>
    </location>
</feature>
<keyword evidence="7" id="KW-1185">Reference proteome</keyword>
<dbReference type="PANTHER" id="PTHR31339">
    <property type="entry name" value="PECTIN LYASE-RELATED"/>
    <property type="match status" value="1"/>
</dbReference>
<dbReference type="Gene3D" id="2.160.20.10">
    <property type="entry name" value="Single-stranded right-handed beta-helix, Pectin lyase-like"/>
    <property type="match status" value="1"/>
</dbReference>
<comment type="similarity">
    <text evidence="1 4">Belongs to the glycosyl hydrolase 28 family.</text>
</comment>
<evidence type="ECO:0000256" key="2">
    <source>
        <dbReference type="ARBA" id="ARBA00022801"/>
    </source>
</evidence>
<evidence type="ECO:0000256" key="5">
    <source>
        <dbReference type="SAM" id="SignalP"/>
    </source>
</evidence>
<dbReference type="SUPFAM" id="SSF51126">
    <property type="entry name" value="Pectin lyase-like"/>
    <property type="match status" value="1"/>
</dbReference>
<evidence type="ECO:0000256" key="4">
    <source>
        <dbReference type="RuleBase" id="RU361169"/>
    </source>
</evidence>
<comment type="caution">
    <text evidence="6">The sequence shown here is derived from an EMBL/GenBank/DDBJ whole genome shotgun (WGS) entry which is preliminary data.</text>
</comment>
<gene>
    <name evidence="6" type="ORF">FKR81_33675</name>
</gene>
<dbReference type="Proteomes" id="UP000316639">
    <property type="component" value="Unassembled WGS sequence"/>
</dbReference>
<feature type="signal peptide" evidence="5">
    <location>
        <begin position="1"/>
        <end position="24"/>
    </location>
</feature>
<proteinExistence type="inferred from homology"/>
<keyword evidence="3 4" id="KW-0326">Glycosidase</keyword>
<dbReference type="AlphaFoldDB" id="A0A563EJJ1"/>
<dbReference type="PANTHER" id="PTHR31339:SF9">
    <property type="entry name" value="PLASMIN AND FIBRONECTIN-BINDING PROTEIN A"/>
    <property type="match status" value="1"/>
</dbReference>
<evidence type="ECO:0000313" key="7">
    <source>
        <dbReference type="Proteomes" id="UP000316639"/>
    </source>
</evidence>
<name>A0A563EJJ1_9PSEU</name>
<protein>
    <submittedName>
        <fullName evidence="6">Glycoside hydrolase</fullName>
    </submittedName>
</protein>
<dbReference type="Pfam" id="PF00295">
    <property type="entry name" value="Glyco_hydro_28"/>
    <property type="match status" value="1"/>
</dbReference>
<evidence type="ECO:0000313" key="6">
    <source>
        <dbReference type="EMBL" id="TWP47001.1"/>
    </source>
</evidence>